<dbReference type="AlphaFoldDB" id="A0AAD8NP28"/>
<evidence type="ECO:0000256" key="1">
    <source>
        <dbReference type="SAM" id="MobiDB-lite"/>
    </source>
</evidence>
<evidence type="ECO:0000313" key="3">
    <source>
        <dbReference type="Proteomes" id="UP001229421"/>
    </source>
</evidence>
<reference evidence="2" key="1">
    <citation type="journal article" date="2023" name="bioRxiv">
        <title>Improved chromosome-level genome assembly for marigold (Tagetes erecta).</title>
        <authorList>
            <person name="Jiang F."/>
            <person name="Yuan L."/>
            <person name="Wang S."/>
            <person name="Wang H."/>
            <person name="Xu D."/>
            <person name="Wang A."/>
            <person name="Fan W."/>
        </authorList>
    </citation>
    <scope>NUCLEOTIDE SEQUENCE</scope>
    <source>
        <strain evidence="2">WSJ</strain>
        <tissue evidence="2">Leaf</tissue>
    </source>
</reference>
<dbReference type="Proteomes" id="UP001229421">
    <property type="component" value="Unassembled WGS sequence"/>
</dbReference>
<evidence type="ECO:0000313" key="2">
    <source>
        <dbReference type="EMBL" id="KAK1416224.1"/>
    </source>
</evidence>
<protein>
    <submittedName>
        <fullName evidence="2">Uncharacterized protein</fullName>
    </submittedName>
</protein>
<proteinExistence type="predicted"/>
<feature type="region of interest" description="Disordered" evidence="1">
    <location>
        <begin position="1"/>
        <end position="90"/>
    </location>
</feature>
<keyword evidence="3" id="KW-1185">Reference proteome</keyword>
<name>A0AAD8NP28_TARER</name>
<feature type="compositionally biased region" description="Gly residues" evidence="1">
    <location>
        <begin position="66"/>
        <end position="78"/>
    </location>
</feature>
<feature type="compositionally biased region" description="Low complexity" evidence="1">
    <location>
        <begin position="79"/>
        <end position="90"/>
    </location>
</feature>
<accession>A0AAD8NP28</accession>
<sequence length="90" mass="9228">MEPPPPPSLDDLSDDLQSISFNSTTTDINRSTSSDSDTNWTVSKHISFNTTTTTTTDINASNIEGDNGGTSGGGGGDIGSRSGFGSLLSL</sequence>
<gene>
    <name evidence="2" type="ORF">QVD17_32013</name>
</gene>
<feature type="compositionally biased region" description="Polar residues" evidence="1">
    <location>
        <begin position="17"/>
        <end position="49"/>
    </location>
</feature>
<comment type="caution">
    <text evidence="2">The sequence shown here is derived from an EMBL/GenBank/DDBJ whole genome shotgun (WGS) entry which is preliminary data.</text>
</comment>
<organism evidence="2 3">
    <name type="scientific">Tagetes erecta</name>
    <name type="common">African marigold</name>
    <dbReference type="NCBI Taxonomy" id="13708"/>
    <lineage>
        <taxon>Eukaryota</taxon>
        <taxon>Viridiplantae</taxon>
        <taxon>Streptophyta</taxon>
        <taxon>Embryophyta</taxon>
        <taxon>Tracheophyta</taxon>
        <taxon>Spermatophyta</taxon>
        <taxon>Magnoliopsida</taxon>
        <taxon>eudicotyledons</taxon>
        <taxon>Gunneridae</taxon>
        <taxon>Pentapetalae</taxon>
        <taxon>asterids</taxon>
        <taxon>campanulids</taxon>
        <taxon>Asterales</taxon>
        <taxon>Asteraceae</taxon>
        <taxon>Asteroideae</taxon>
        <taxon>Heliantheae alliance</taxon>
        <taxon>Tageteae</taxon>
        <taxon>Tagetes</taxon>
    </lineage>
</organism>
<dbReference type="EMBL" id="JAUHHV010000008">
    <property type="protein sequence ID" value="KAK1416224.1"/>
    <property type="molecule type" value="Genomic_DNA"/>
</dbReference>